<proteinExistence type="predicted"/>
<dbReference type="SMART" id="SM00360">
    <property type="entry name" value="RRM"/>
    <property type="match status" value="1"/>
</dbReference>
<keyword evidence="5" id="KW-1185">Reference proteome</keyword>
<evidence type="ECO:0000259" key="3">
    <source>
        <dbReference type="PROSITE" id="PS50102"/>
    </source>
</evidence>
<gene>
    <name evidence="4" type="ORF">A2U01_0008080</name>
</gene>
<dbReference type="PROSITE" id="PS50102">
    <property type="entry name" value="RRM"/>
    <property type="match status" value="1"/>
</dbReference>
<dbReference type="GO" id="GO:0003723">
    <property type="term" value="F:RNA binding"/>
    <property type="evidence" value="ECO:0007669"/>
    <property type="project" value="UniProtKB-UniRule"/>
</dbReference>
<dbReference type="AlphaFoldDB" id="A0A392MLQ7"/>
<dbReference type="EMBL" id="LXQA010011753">
    <property type="protein sequence ID" value="MCH87214.1"/>
    <property type="molecule type" value="Genomic_DNA"/>
</dbReference>
<dbReference type="InterPro" id="IPR035979">
    <property type="entry name" value="RBD_domain_sf"/>
</dbReference>
<feature type="compositionally biased region" description="Basic and acidic residues" evidence="2">
    <location>
        <begin position="120"/>
        <end position="139"/>
    </location>
</feature>
<dbReference type="PANTHER" id="PTHR34427">
    <property type="entry name" value="DUF4283 DOMAIN PROTEIN"/>
    <property type="match status" value="1"/>
</dbReference>
<reference evidence="4 5" key="1">
    <citation type="journal article" date="2018" name="Front. Plant Sci.">
        <title>Red Clover (Trifolium pratense) and Zigzag Clover (T. medium) - A Picture of Genomic Similarities and Differences.</title>
        <authorList>
            <person name="Dluhosova J."/>
            <person name="Istvanek J."/>
            <person name="Nedelnik J."/>
            <person name="Repkova J."/>
        </authorList>
    </citation>
    <scope>NUCLEOTIDE SEQUENCE [LARGE SCALE GENOMIC DNA]</scope>
    <source>
        <strain evidence="5">cv. 10/8</strain>
        <tissue evidence="4">Leaf</tissue>
    </source>
</reference>
<accession>A0A392MLQ7</accession>
<evidence type="ECO:0000256" key="2">
    <source>
        <dbReference type="SAM" id="MobiDB-lite"/>
    </source>
</evidence>
<dbReference type="SUPFAM" id="SSF54928">
    <property type="entry name" value="RNA-binding domain, RBD"/>
    <property type="match status" value="1"/>
</dbReference>
<feature type="domain" description="RRM" evidence="3">
    <location>
        <begin position="39"/>
        <end position="116"/>
    </location>
</feature>
<dbReference type="Pfam" id="PF00076">
    <property type="entry name" value="RRM_1"/>
    <property type="match status" value="1"/>
</dbReference>
<dbReference type="PANTHER" id="PTHR34427:SF5">
    <property type="entry name" value="DUF4283 DOMAIN-CONTAINING PROTEIN"/>
    <property type="match status" value="1"/>
</dbReference>
<dbReference type="CDD" id="cd00590">
    <property type="entry name" value="RRM_SF"/>
    <property type="match status" value="1"/>
</dbReference>
<evidence type="ECO:0000313" key="4">
    <source>
        <dbReference type="EMBL" id="MCH87214.1"/>
    </source>
</evidence>
<feature type="region of interest" description="Disordered" evidence="2">
    <location>
        <begin position="1"/>
        <end position="22"/>
    </location>
</feature>
<comment type="caution">
    <text evidence="4">The sequence shown here is derived from an EMBL/GenBank/DDBJ whole genome shotgun (WGS) entry which is preliminary data.</text>
</comment>
<feature type="compositionally biased region" description="Polar residues" evidence="2">
    <location>
        <begin position="1"/>
        <end position="11"/>
    </location>
</feature>
<protein>
    <recommendedName>
        <fullName evidence="3">RRM domain-containing protein</fullName>
    </recommendedName>
</protein>
<evidence type="ECO:0000313" key="5">
    <source>
        <dbReference type="Proteomes" id="UP000265520"/>
    </source>
</evidence>
<dbReference type="InterPro" id="IPR000504">
    <property type="entry name" value="RRM_dom"/>
</dbReference>
<feature type="non-terminal residue" evidence="4">
    <location>
        <position position="521"/>
    </location>
</feature>
<evidence type="ECO:0000256" key="1">
    <source>
        <dbReference type="PROSITE-ProRule" id="PRU00176"/>
    </source>
</evidence>
<dbReference type="Gene3D" id="3.30.70.330">
    <property type="match status" value="1"/>
</dbReference>
<sequence length="521" mass="59561">MGDDTGWQTVNRNKRTNKQTKSDVATAYWNGRSNHAEQTTYFFSDIPENFDAKAMLNIFQKYGNIVEVVIPAKRDKGGRRFGFARFDNVRDSRLFGVELDNVFIGRDKIRVNLPRFNRNHDKQRPLHREGGKLNKDFNDGKYTGNHNVSRQNNIKQGIEGDRSYANVTRHEDAGRQKEGSKKIFLSFNSNQEEVQRLKKMFIGEMVSPGMSYNTQEAFHSQGYFGVKVTPLGAHLVLLEGQEEGEVQSLMEDARGWMEQWFKEVRPWSTKEIDLERLVWLRVYGIPAHAWNDEFFQLISKPWGHYINADDGTNKKISMDVARLLIRTSGQRVVDEFLDVKIDGEVFHIRIIEDSYGPMRIMVQQSNRRDGRDDDSDSSEEEEGLFPVVEVEEEVDEVEREAVEENLLAIIPLNDNNEFISVTNHEEEGRIIREDRLNESTNFGIDSNLILSQLNSSNEIEDGGYEESFTASREGDLLGQEVGVDGPTKPINSCHEEIGGVKSRKSINSPILTVSNKGGKKE</sequence>
<keyword evidence="1" id="KW-0694">RNA-binding</keyword>
<name>A0A392MLQ7_9FABA</name>
<dbReference type="InterPro" id="IPR012677">
    <property type="entry name" value="Nucleotide-bd_a/b_plait_sf"/>
</dbReference>
<feature type="region of interest" description="Disordered" evidence="2">
    <location>
        <begin position="120"/>
        <end position="148"/>
    </location>
</feature>
<organism evidence="4 5">
    <name type="scientific">Trifolium medium</name>
    <dbReference type="NCBI Taxonomy" id="97028"/>
    <lineage>
        <taxon>Eukaryota</taxon>
        <taxon>Viridiplantae</taxon>
        <taxon>Streptophyta</taxon>
        <taxon>Embryophyta</taxon>
        <taxon>Tracheophyta</taxon>
        <taxon>Spermatophyta</taxon>
        <taxon>Magnoliopsida</taxon>
        <taxon>eudicotyledons</taxon>
        <taxon>Gunneridae</taxon>
        <taxon>Pentapetalae</taxon>
        <taxon>rosids</taxon>
        <taxon>fabids</taxon>
        <taxon>Fabales</taxon>
        <taxon>Fabaceae</taxon>
        <taxon>Papilionoideae</taxon>
        <taxon>50 kb inversion clade</taxon>
        <taxon>NPAAA clade</taxon>
        <taxon>Hologalegina</taxon>
        <taxon>IRL clade</taxon>
        <taxon>Trifolieae</taxon>
        <taxon>Trifolium</taxon>
    </lineage>
</organism>
<dbReference type="Proteomes" id="UP000265520">
    <property type="component" value="Unassembled WGS sequence"/>
</dbReference>